<feature type="transmembrane region" description="Helical" evidence="1">
    <location>
        <begin position="166"/>
        <end position="187"/>
    </location>
</feature>
<evidence type="ECO:0000313" key="2">
    <source>
        <dbReference type="EMBL" id="MEK8026428.1"/>
    </source>
</evidence>
<feature type="transmembrane region" description="Helical" evidence="1">
    <location>
        <begin position="207"/>
        <end position="228"/>
    </location>
</feature>
<name>A0ABU9BCV6_9BURK</name>
<evidence type="ECO:0000256" key="1">
    <source>
        <dbReference type="SAM" id="Phobius"/>
    </source>
</evidence>
<keyword evidence="1" id="KW-1133">Transmembrane helix</keyword>
<comment type="caution">
    <text evidence="2">The sequence shown here is derived from an EMBL/GenBank/DDBJ whole genome shotgun (WGS) entry which is preliminary data.</text>
</comment>
<feature type="transmembrane region" description="Helical" evidence="1">
    <location>
        <begin position="15"/>
        <end position="34"/>
    </location>
</feature>
<dbReference type="EMBL" id="JBBUTF010000008">
    <property type="protein sequence ID" value="MEK8026428.1"/>
    <property type="molecule type" value="Genomic_DNA"/>
</dbReference>
<keyword evidence="1" id="KW-0472">Membrane</keyword>
<dbReference type="Proteomes" id="UP001368500">
    <property type="component" value="Unassembled WGS sequence"/>
</dbReference>
<keyword evidence="3" id="KW-1185">Reference proteome</keyword>
<keyword evidence="1" id="KW-0812">Transmembrane</keyword>
<feature type="transmembrane region" description="Helical" evidence="1">
    <location>
        <begin position="46"/>
        <end position="71"/>
    </location>
</feature>
<protein>
    <recommendedName>
        <fullName evidence="4">GGDEF domain-containing protein</fullName>
    </recommendedName>
</protein>
<sequence>MSDRLLRWHDFGGPVWLHLGLILLLLGVGWWIAAGLSRAWRRPLRLVAGFSLLEGVGLLLVSVGAATVAVWPMVLGHALVVPAYVVLWRACCVLIGSPQKSVEQALNLGLGLCGVLWLGLVGDSMPAARALSWLCNVHVALRGAWQVGEHLQRHGQQRLGWASKTVGVLTGLPLALGGFHDLAMALAGNPSGPPLSREQGSAMIGHLTTLSAMAMNILIVHHVFGRLLKAQEQLRQADAAPLLHGRDTVVHLLQEVVGRRTPHRAAVVALTLREHDGRAPDWGPVVTQAVQAELALLLRLQLLPGELLAHGEAEVLLLGLPDASEVQAEERLQRLRQVVAADVSLDPYGRGPLVLGTGLAVLGAGDAVAARVAQVIAHCRAPHGGM</sequence>
<accession>A0ABU9BCV6</accession>
<gene>
    <name evidence="2" type="ORF">AACH11_10710</name>
</gene>
<evidence type="ECO:0008006" key="4">
    <source>
        <dbReference type="Google" id="ProtNLM"/>
    </source>
</evidence>
<evidence type="ECO:0000313" key="3">
    <source>
        <dbReference type="Proteomes" id="UP001368500"/>
    </source>
</evidence>
<feature type="transmembrane region" description="Helical" evidence="1">
    <location>
        <begin position="77"/>
        <end position="96"/>
    </location>
</feature>
<dbReference type="RefSeq" id="WP_341374212.1">
    <property type="nucleotide sequence ID" value="NZ_JBBUTF010000008.1"/>
</dbReference>
<reference evidence="2 3" key="1">
    <citation type="submission" date="2024-04" db="EMBL/GenBank/DDBJ databases">
        <title>Novel species of the genus Ideonella isolated from streams.</title>
        <authorList>
            <person name="Lu H."/>
        </authorList>
    </citation>
    <scope>NUCLEOTIDE SEQUENCE [LARGE SCALE GENOMIC DNA]</scope>
    <source>
        <strain evidence="2 3">BYS139W</strain>
    </source>
</reference>
<proteinExistence type="predicted"/>
<organism evidence="2 3">
    <name type="scientific">Pseudaquabacterium rugosum</name>
    <dbReference type="NCBI Taxonomy" id="2984194"/>
    <lineage>
        <taxon>Bacteria</taxon>
        <taxon>Pseudomonadati</taxon>
        <taxon>Pseudomonadota</taxon>
        <taxon>Betaproteobacteria</taxon>
        <taxon>Burkholderiales</taxon>
        <taxon>Sphaerotilaceae</taxon>
        <taxon>Pseudaquabacterium</taxon>
    </lineage>
</organism>